<comment type="function">
    <text evidence="13">Glutamate-gated receptor that probably acts as non-selective cation channel.</text>
</comment>
<evidence type="ECO:0000256" key="2">
    <source>
        <dbReference type="ARBA" id="ARBA00008685"/>
    </source>
</evidence>
<feature type="disulfide bond" evidence="14">
    <location>
        <begin position="743"/>
        <end position="807"/>
    </location>
</feature>
<feature type="domain" description="Ionotropic glutamate receptor C-terminal" evidence="16">
    <location>
        <begin position="450"/>
        <end position="796"/>
    </location>
</feature>
<evidence type="ECO:0000256" key="11">
    <source>
        <dbReference type="ARBA" id="ARBA00023286"/>
    </source>
</evidence>
<comment type="caution">
    <text evidence="17">The sequence shown here is derived from an EMBL/GenBank/DDBJ whole genome shotgun (WGS) entry which is preliminary data.</text>
</comment>
<keyword evidence="6 15" id="KW-1133">Transmembrane helix</keyword>
<dbReference type="Gene3D" id="1.10.287.70">
    <property type="match status" value="1"/>
</dbReference>
<keyword evidence="10" id="KW-0325">Glycoprotein</keyword>
<dbReference type="SMART" id="SM00079">
    <property type="entry name" value="PBPe"/>
    <property type="match status" value="1"/>
</dbReference>
<keyword evidence="11 13" id="KW-1071">Ligand-gated ion channel</keyword>
<evidence type="ECO:0000256" key="10">
    <source>
        <dbReference type="ARBA" id="ARBA00023180"/>
    </source>
</evidence>
<gene>
    <name evidence="17" type="ORF">M0R45_013319</name>
</gene>
<keyword evidence="7 13" id="KW-0406">Ion transport</keyword>
<evidence type="ECO:0000256" key="1">
    <source>
        <dbReference type="ARBA" id="ARBA00004141"/>
    </source>
</evidence>
<dbReference type="Gene3D" id="3.40.50.2300">
    <property type="match status" value="2"/>
</dbReference>
<dbReference type="Pfam" id="PF00060">
    <property type="entry name" value="Lig_chan"/>
    <property type="match status" value="1"/>
</dbReference>
<dbReference type="SUPFAM" id="SSF53850">
    <property type="entry name" value="Periplasmic binding protein-like II"/>
    <property type="match status" value="1"/>
</dbReference>
<keyword evidence="4 15" id="KW-0812">Transmembrane</keyword>
<evidence type="ECO:0000259" key="16">
    <source>
        <dbReference type="SMART" id="SM00079"/>
    </source>
</evidence>
<dbReference type="EMBL" id="JBEDUW010000003">
    <property type="protein sequence ID" value="KAK9936478.1"/>
    <property type="molecule type" value="Genomic_DNA"/>
</dbReference>
<dbReference type="FunFam" id="1.10.287.70:FF:000172">
    <property type="entry name" value="Glutamate receptor"/>
    <property type="match status" value="1"/>
</dbReference>
<keyword evidence="14" id="KW-1015">Disulfide bond</keyword>
<dbReference type="GO" id="GO:0016020">
    <property type="term" value="C:membrane"/>
    <property type="evidence" value="ECO:0007669"/>
    <property type="project" value="UniProtKB-SubCell"/>
</dbReference>
<protein>
    <recommendedName>
        <fullName evidence="13">Glutamate receptor</fullName>
    </recommendedName>
</protein>
<keyword evidence="5" id="KW-0732">Signal</keyword>
<sequence>MPFPFTTANRDQRLGLILFPLLIIYLLFNLSYAVEAEDEKNVTNIGAIIDVNSRIGKEQKAAMEIAADNFNDQSNTHELILHFRDSGRDPFLAASAAKELINEKKVQVVIGMETWQEVVTVADVVQNVPDQIPVISFASPAITPPLIQRRWPFLIRMGSDGYDQMKCIGDIVSAYNWKRVVVIYEDDGYGGDVGMLALLSERIRNVGSKIEYRLVLPRLSSSPNWDELEGLLQLPHDVQSRAFIVLQSSLPTVTHLFKVAKKNGLVGADSAWIITESITSLLDPQGNYDMEGTLGIKTYYANNTSSYARFNKSFQTKHSEEDKSGPGIYALRAYDVISILTEAISSNTINISLQESLATMLSNYEGLSGKFQFEGGKVLLDSRAFRIINIVDGKTDTELNFWRPRFGFSETLATESDTNSSRDVGNVTWPGNLIHASKGWAMPTFEKPMRILLPTHHKNFVRRIEGEKSDEKTYEDLCTDHKRIYEGLSIELFCMVVNNLSYPLPNIFREFSGTYNDAVELVYNKTYDAVIGDTTVIAARIDKVDFTQPYIESGLSMIAPDKSNGESTWLFMKPFTWQMWVATCAILIYTMLIVWFLEGPSNPEFDGPLKSQIATATWFTFSSLFFAHREKIYSNLTRVVFVVWLFVVLILTSSYTANLSSMLTIQRLSPNVTDIDMLKRTNSFVGCDGSSFVQNYLENVLGFNSSNFKKVGSDLTREDFKNKSLSAVFLELPYAEAFMNENCSEGYTLTKASYSFGGFSFAFQKGSPIARDFSRVFLQLLQDGNMTELQNKWLQNNGTIKQVQNKCTNNATNSDIPESLRLESFWGLFVISGAISTLCLLLSLAILVKKYRQHQQASQGIV</sequence>
<proteinExistence type="inferred from homology"/>
<evidence type="ECO:0000256" key="12">
    <source>
        <dbReference type="ARBA" id="ARBA00023303"/>
    </source>
</evidence>
<feature type="transmembrane region" description="Helical" evidence="15">
    <location>
        <begin position="14"/>
        <end position="34"/>
    </location>
</feature>
<dbReference type="InterPro" id="IPR015683">
    <property type="entry name" value="Ionotropic_Glu_rcpt"/>
</dbReference>
<dbReference type="GO" id="GO:0015276">
    <property type="term" value="F:ligand-gated monoatomic ion channel activity"/>
    <property type="evidence" value="ECO:0007669"/>
    <property type="project" value="InterPro"/>
</dbReference>
<evidence type="ECO:0000256" key="7">
    <source>
        <dbReference type="ARBA" id="ARBA00023065"/>
    </source>
</evidence>
<keyword evidence="18" id="KW-1185">Reference proteome</keyword>
<evidence type="ECO:0000313" key="18">
    <source>
        <dbReference type="Proteomes" id="UP001457282"/>
    </source>
</evidence>
<dbReference type="InterPro" id="IPR017103">
    <property type="entry name" value="Iontropic_Glu_rcpt_pln"/>
</dbReference>
<dbReference type="InterPro" id="IPR044440">
    <property type="entry name" value="GABAb_receptor_plant_PBP1"/>
</dbReference>
<evidence type="ECO:0000256" key="4">
    <source>
        <dbReference type="ARBA" id="ARBA00022692"/>
    </source>
</evidence>
<comment type="similarity">
    <text evidence="2 13">Belongs to the glutamate-gated ion channel (TC 1.A.10.1) family.</text>
</comment>
<feature type="transmembrane region" description="Helical" evidence="15">
    <location>
        <begin position="579"/>
        <end position="597"/>
    </location>
</feature>
<dbReference type="AlphaFoldDB" id="A0AAW1XKS3"/>
<accession>A0AAW1XKS3</accession>
<evidence type="ECO:0000256" key="13">
    <source>
        <dbReference type="PIRNR" id="PIRNR037090"/>
    </source>
</evidence>
<evidence type="ECO:0000256" key="8">
    <source>
        <dbReference type="ARBA" id="ARBA00023136"/>
    </source>
</evidence>
<dbReference type="Gene3D" id="3.40.190.10">
    <property type="entry name" value="Periplasmic binding protein-like II"/>
    <property type="match status" value="2"/>
</dbReference>
<organism evidence="17 18">
    <name type="scientific">Rubus argutus</name>
    <name type="common">Southern blackberry</name>
    <dbReference type="NCBI Taxonomy" id="59490"/>
    <lineage>
        <taxon>Eukaryota</taxon>
        <taxon>Viridiplantae</taxon>
        <taxon>Streptophyta</taxon>
        <taxon>Embryophyta</taxon>
        <taxon>Tracheophyta</taxon>
        <taxon>Spermatophyta</taxon>
        <taxon>Magnoliopsida</taxon>
        <taxon>eudicotyledons</taxon>
        <taxon>Gunneridae</taxon>
        <taxon>Pentapetalae</taxon>
        <taxon>rosids</taxon>
        <taxon>fabids</taxon>
        <taxon>Rosales</taxon>
        <taxon>Rosaceae</taxon>
        <taxon>Rosoideae</taxon>
        <taxon>Rosoideae incertae sedis</taxon>
        <taxon>Rubus</taxon>
    </lineage>
</organism>
<keyword evidence="9 13" id="KW-0675">Receptor</keyword>
<keyword evidence="12 13" id="KW-0407">Ion channel</keyword>
<dbReference type="FunFam" id="3.40.50.2300:FF:000188">
    <property type="entry name" value="Glutamate receptor"/>
    <property type="match status" value="1"/>
</dbReference>
<evidence type="ECO:0000256" key="15">
    <source>
        <dbReference type="SAM" id="Phobius"/>
    </source>
</evidence>
<keyword evidence="8 13" id="KW-0472">Membrane</keyword>
<comment type="subcellular location">
    <subcellularLocation>
        <location evidence="1">Membrane</location>
        <topology evidence="1">Multi-pass membrane protein</topology>
    </subcellularLocation>
</comment>
<dbReference type="Pfam" id="PF01094">
    <property type="entry name" value="ANF_receptor"/>
    <property type="match status" value="1"/>
</dbReference>
<dbReference type="PANTHER" id="PTHR18966">
    <property type="entry name" value="IONOTROPIC GLUTAMATE RECEPTOR"/>
    <property type="match status" value="1"/>
</dbReference>
<feature type="transmembrane region" description="Helical" evidence="15">
    <location>
        <begin position="639"/>
        <end position="657"/>
    </location>
</feature>
<dbReference type="PIRSF" id="PIRSF037090">
    <property type="entry name" value="Iontro_Glu-like_rcpt_pln"/>
    <property type="match status" value="1"/>
</dbReference>
<dbReference type="CDD" id="cd19990">
    <property type="entry name" value="PBP1_GABAb_receptor_plant"/>
    <property type="match status" value="1"/>
</dbReference>
<dbReference type="SUPFAM" id="SSF53822">
    <property type="entry name" value="Periplasmic binding protein-like I"/>
    <property type="match status" value="1"/>
</dbReference>
<feature type="transmembrane region" description="Helical" evidence="15">
    <location>
        <begin position="825"/>
        <end position="848"/>
    </location>
</feature>
<dbReference type="InterPro" id="IPR028082">
    <property type="entry name" value="Peripla_BP_I"/>
</dbReference>
<evidence type="ECO:0000256" key="14">
    <source>
        <dbReference type="PIRSR" id="PIRSR037090-50"/>
    </source>
</evidence>
<dbReference type="InterPro" id="IPR001828">
    <property type="entry name" value="ANF_lig-bd_rcpt"/>
</dbReference>
<dbReference type="InterPro" id="IPR001320">
    <property type="entry name" value="Iontro_rcpt_C"/>
</dbReference>
<evidence type="ECO:0000256" key="5">
    <source>
        <dbReference type="ARBA" id="ARBA00022729"/>
    </source>
</evidence>
<evidence type="ECO:0000256" key="3">
    <source>
        <dbReference type="ARBA" id="ARBA00022448"/>
    </source>
</evidence>
<keyword evidence="3 13" id="KW-0813">Transport</keyword>
<evidence type="ECO:0000256" key="9">
    <source>
        <dbReference type="ARBA" id="ARBA00023170"/>
    </source>
</evidence>
<evidence type="ECO:0000256" key="6">
    <source>
        <dbReference type="ARBA" id="ARBA00022989"/>
    </source>
</evidence>
<dbReference type="Proteomes" id="UP001457282">
    <property type="component" value="Unassembled WGS sequence"/>
</dbReference>
<name>A0AAW1XKS3_RUBAR</name>
<evidence type="ECO:0000313" key="17">
    <source>
        <dbReference type="EMBL" id="KAK9936478.1"/>
    </source>
</evidence>
<reference evidence="17 18" key="1">
    <citation type="journal article" date="2023" name="G3 (Bethesda)">
        <title>A chromosome-length genome assembly and annotation of blackberry (Rubus argutus, cv. 'Hillquist').</title>
        <authorList>
            <person name="Bruna T."/>
            <person name="Aryal R."/>
            <person name="Dudchenko O."/>
            <person name="Sargent D.J."/>
            <person name="Mead D."/>
            <person name="Buti M."/>
            <person name="Cavallini A."/>
            <person name="Hytonen T."/>
            <person name="Andres J."/>
            <person name="Pham M."/>
            <person name="Weisz D."/>
            <person name="Mascagni F."/>
            <person name="Usai G."/>
            <person name="Natali L."/>
            <person name="Bassil N."/>
            <person name="Fernandez G.E."/>
            <person name="Lomsadze A."/>
            <person name="Armour M."/>
            <person name="Olukolu B."/>
            <person name="Poorten T."/>
            <person name="Britton C."/>
            <person name="Davik J."/>
            <person name="Ashrafi H."/>
            <person name="Aiden E.L."/>
            <person name="Borodovsky M."/>
            <person name="Worthington M."/>
        </authorList>
    </citation>
    <scope>NUCLEOTIDE SEQUENCE [LARGE SCALE GENOMIC DNA]</scope>
    <source>
        <strain evidence="17">PI 553951</strain>
    </source>
</reference>